<sequence>MSSTMLAPSQQHQRTCTAEDEERVAGQDDAVKESFRMMFLNRVGSEDSPLLDGVFRGFCETNIFQGTHFSIDMVLQVFEKLFFRFEHASIPYLATVYRYRGPESDTVVLKLPNNGFTYLVKPQGEELFWHKRPGWVSPDPHEAMAQFPTLHAALSKRYHKVVVLYNFTEHRIDMEFEPRVMTDPLFLVTYEPGSPYLDTKTMRKPY</sequence>
<protein>
    <submittedName>
        <fullName evidence="2">Uncharacterized protein</fullName>
    </submittedName>
</protein>
<dbReference type="EMBL" id="BSDZ01000031">
    <property type="protein sequence ID" value="GLI66397.1"/>
    <property type="molecule type" value="Genomic_DNA"/>
</dbReference>
<keyword evidence="3" id="KW-1185">Reference proteome</keyword>
<gene>
    <name evidence="2" type="ORF">VaNZ11_010189</name>
</gene>
<evidence type="ECO:0000256" key="1">
    <source>
        <dbReference type="SAM" id="MobiDB-lite"/>
    </source>
</evidence>
<name>A0ABQ5SAM4_9CHLO</name>
<organism evidence="2 3">
    <name type="scientific">Volvox africanus</name>
    <dbReference type="NCBI Taxonomy" id="51714"/>
    <lineage>
        <taxon>Eukaryota</taxon>
        <taxon>Viridiplantae</taxon>
        <taxon>Chlorophyta</taxon>
        <taxon>core chlorophytes</taxon>
        <taxon>Chlorophyceae</taxon>
        <taxon>CS clade</taxon>
        <taxon>Chlamydomonadales</taxon>
        <taxon>Volvocaceae</taxon>
        <taxon>Volvox</taxon>
    </lineage>
</organism>
<evidence type="ECO:0000313" key="2">
    <source>
        <dbReference type="EMBL" id="GLI66397.1"/>
    </source>
</evidence>
<evidence type="ECO:0000313" key="3">
    <source>
        <dbReference type="Proteomes" id="UP001165090"/>
    </source>
</evidence>
<reference evidence="2 3" key="1">
    <citation type="journal article" date="2023" name="IScience">
        <title>Expanded male sex-determining region conserved during the evolution of homothallism in the green alga Volvox.</title>
        <authorList>
            <person name="Yamamoto K."/>
            <person name="Matsuzaki R."/>
            <person name="Mahakham W."/>
            <person name="Heman W."/>
            <person name="Sekimoto H."/>
            <person name="Kawachi M."/>
            <person name="Minakuchi Y."/>
            <person name="Toyoda A."/>
            <person name="Nozaki H."/>
        </authorList>
    </citation>
    <scope>NUCLEOTIDE SEQUENCE [LARGE SCALE GENOMIC DNA]</scope>
    <source>
        <strain evidence="2 3">NIES-4468</strain>
    </source>
</reference>
<proteinExistence type="predicted"/>
<comment type="caution">
    <text evidence="2">The sequence shown here is derived from an EMBL/GenBank/DDBJ whole genome shotgun (WGS) entry which is preliminary data.</text>
</comment>
<dbReference type="Proteomes" id="UP001165090">
    <property type="component" value="Unassembled WGS sequence"/>
</dbReference>
<accession>A0ABQ5SAM4</accession>
<feature type="region of interest" description="Disordered" evidence="1">
    <location>
        <begin position="1"/>
        <end position="23"/>
    </location>
</feature>
<feature type="compositionally biased region" description="Polar residues" evidence="1">
    <location>
        <begin position="1"/>
        <end position="16"/>
    </location>
</feature>